<name>A0A3E4YL75_9FIRM</name>
<accession>A0A3E4YL75</accession>
<gene>
    <name evidence="1" type="ORF">DXB99_02060</name>
</gene>
<protein>
    <submittedName>
        <fullName evidence="1">Uncharacterized protein</fullName>
    </submittedName>
</protein>
<proteinExistence type="predicted"/>
<sequence>MTKLDLLEANKIYDSIIQTNKDLGKNLLDAETYSFAKKFIKERDVSEEIKKYTMFLIDERVHEEFHRITIQLNKEFEDVIKEIKS</sequence>
<reference evidence="1 2" key="1">
    <citation type="submission" date="2018-08" db="EMBL/GenBank/DDBJ databases">
        <title>A genome reference for cultivated species of the human gut microbiota.</title>
        <authorList>
            <person name="Zou Y."/>
            <person name="Xue W."/>
            <person name="Luo G."/>
        </authorList>
    </citation>
    <scope>NUCLEOTIDE SEQUENCE [LARGE SCALE GENOMIC DNA]</scope>
    <source>
        <strain evidence="1 2">OM07-13</strain>
    </source>
</reference>
<dbReference type="RefSeq" id="WP_117718101.1">
    <property type="nucleotide sequence ID" value="NZ_QSTP01000001.1"/>
</dbReference>
<comment type="caution">
    <text evidence="1">The sequence shown here is derived from an EMBL/GenBank/DDBJ whole genome shotgun (WGS) entry which is preliminary data.</text>
</comment>
<dbReference type="EMBL" id="QSTP01000001">
    <property type="protein sequence ID" value="RGM75343.1"/>
    <property type="molecule type" value="Genomic_DNA"/>
</dbReference>
<evidence type="ECO:0000313" key="2">
    <source>
        <dbReference type="Proteomes" id="UP000260758"/>
    </source>
</evidence>
<evidence type="ECO:0000313" key="1">
    <source>
        <dbReference type="EMBL" id="RGM75343.1"/>
    </source>
</evidence>
<dbReference type="Proteomes" id="UP000260758">
    <property type="component" value="Unassembled WGS sequence"/>
</dbReference>
<organism evidence="1 2">
    <name type="scientific">Agathobacter rectalis</name>
    <dbReference type="NCBI Taxonomy" id="39491"/>
    <lineage>
        <taxon>Bacteria</taxon>
        <taxon>Bacillati</taxon>
        <taxon>Bacillota</taxon>
        <taxon>Clostridia</taxon>
        <taxon>Lachnospirales</taxon>
        <taxon>Lachnospiraceae</taxon>
        <taxon>Agathobacter</taxon>
    </lineage>
</organism>
<dbReference type="AlphaFoldDB" id="A0A3E4YL75"/>